<dbReference type="InterPro" id="IPR006626">
    <property type="entry name" value="PbH1"/>
</dbReference>
<proteinExistence type="predicted"/>
<dbReference type="Proteomes" id="UP000320055">
    <property type="component" value="Unassembled WGS sequence"/>
</dbReference>
<evidence type="ECO:0000313" key="1">
    <source>
        <dbReference type="EMBL" id="VEP16065.1"/>
    </source>
</evidence>
<name>A0A563VXD8_9CYAN</name>
<dbReference type="OrthoDB" id="436488at2"/>
<dbReference type="InterPro" id="IPR012334">
    <property type="entry name" value="Pectin_lyas_fold"/>
</dbReference>
<evidence type="ECO:0000313" key="2">
    <source>
        <dbReference type="Proteomes" id="UP000320055"/>
    </source>
</evidence>
<gene>
    <name evidence="1" type="ORF">H1P_400021</name>
</gene>
<dbReference type="SMART" id="SM00710">
    <property type="entry name" value="PbH1"/>
    <property type="match status" value="10"/>
</dbReference>
<dbReference type="AlphaFoldDB" id="A0A563VXD8"/>
<reference evidence="1 2" key="1">
    <citation type="submission" date="2019-01" db="EMBL/GenBank/DDBJ databases">
        <authorList>
            <person name="Brito A."/>
        </authorList>
    </citation>
    <scope>NUCLEOTIDE SEQUENCE [LARGE SCALE GENOMIC DNA]</scope>
    <source>
        <strain evidence="1">1</strain>
    </source>
</reference>
<dbReference type="SUPFAM" id="SSF51126">
    <property type="entry name" value="Pectin lyase-like"/>
    <property type="match status" value="2"/>
</dbReference>
<accession>A0A563VXD8</accession>
<dbReference type="EMBL" id="CAACVJ010000335">
    <property type="protein sequence ID" value="VEP16065.1"/>
    <property type="molecule type" value="Genomic_DNA"/>
</dbReference>
<dbReference type="Gene3D" id="2.160.20.10">
    <property type="entry name" value="Single-stranded right-handed beta-helix, Pectin lyase-like"/>
    <property type="match status" value="2"/>
</dbReference>
<protein>
    <recommendedName>
        <fullName evidence="3">Right handed beta helix domain-containing protein</fullName>
    </recommendedName>
</protein>
<evidence type="ECO:0008006" key="3">
    <source>
        <dbReference type="Google" id="ProtNLM"/>
    </source>
</evidence>
<dbReference type="InterPro" id="IPR011050">
    <property type="entry name" value="Pectin_lyase_fold/virulence"/>
</dbReference>
<keyword evidence="2" id="KW-1185">Reference proteome</keyword>
<dbReference type="RefSeq" id="WP_144865846.1">
    <property type="nucleotide sequence ID" value="NZ_LR213800.1"/>
</dbReference>
<organism evidence="1 2">
    <name type="scientific">Hyella patelloides LEGE 07179</name>
    <dbReference type="NCBI Taxonomy" id="945734"/>
    <lineage>
        <taxon>Bacteria</taxon>
        <taxon>Bacillati</taxon>
        <taxon>Cyanobacteriota</taxon>
        <taxon>Cyanophyceae</taxon>
        <taxon>Pleurocapsales</taxon>
        <taxon>Hyellaceae</taxon>
        <taxon>Hyella</taxon>
    </lineage>
</organism>
<sequence length="736" mass="74639">MSNFTVSNVNDSGAGSFRKAIIGANQSSGLDEIVFDLPGTEPQTIQALSPLPDITDYVIIDGTTQSGYAGSPIIELNGANAGANANGLTLTADADGSTIRGLAINSFSGSGIVLDGSDSNEIMGNYIGTDTTGVIDLGNQGNGISLENGASDNLIGGTSGANLATNTSDAISLSSDGNLIVGNDGDGIVLSGQGTRRNQIEGNYVGTDINGTSALGNDKGISLSEKASRNTIAENLVSGNQDNGIEMSDKGTKRNQITGNYIGTDATGTNALGNENEGVKIEDGATNNIVGTGNSRDRNIISGNVGNALGLSDRGTKGNRVEGNYIGTDINGTKAIGNDAGVSIDDGSSENIIAGNLISGNIDDGIPIADEGTIDNVVVSNYIGTDVTGTKAIANGDDGLAIDDEAGRSFVVGNVISGNFSDGVEIQAAGATEILLAGNYIGTDASGTMPLGNGTDGVDIDAGASDNLVTRNAIANNGETGIEFNDEGTTNNIITSNYIGTDATGTLDFGNVEDGIFVFEGASGNIIGGTDSVDPIPDTFENNEMWSKTEKLLTENARALIGNDSLIDEGNLIRNNGGAGVLVASTETTSTSISGNSIANNGGLGIDLSNNFNTNNGVTANDSGDSDTGANNLQNTPVIDSVVSNTDGTEFLGTINSLPDTTYRIEFFSSGTADPSGFGEGQTFQGEVEVETDSDGNANFEYVADNSIPRTQVVSATATNTETSDTSEFAESLPVA</sequence>